<comment type="caution">
    <text evidence="2">The sequence shown here is derived from an EMBL/GenBank/DDBJ whole genome shotgun (WGS) entry which is preliminary data.</text>
</comment>
<accession>A0ABD5Z7H4</accession>
<proteinExistence type="predicted"/>
<dbReference type="RefSeq" id="WP_279527891.1">
    <property type="nucleotide sequence ID" value="NZ_CP122312.1"/>
</dbReference>
<name>A0ABD5Z7H4_9EURY</name>
<keyword evidence="3" id="KW-1185">Reference proteome</keyword>
<dbReference type="InterPro" id="IPR058929">
    <property type="entry name" value="Ig_halo"/>
</dbReference>
<evidence type="ECO:0000313" key="2">
    <source>
        <dbReference type="EMBL" id="MFC7201133.1"/>
    </source>
</evidence>
<reference evidence="2 3" key="1">
    <citation type="journal article" date="2019" name="Int. J. Syst. Evol. Microbiol.">
        <title>The Global Catalogue of Microorganisms (GCM) 10K type strain sequencing project: providing services to taxonomists for standard genome sequencing and annotation.</title>
        <authorList>
            <consortium name="The Broad Institute Genomics Platform"/>
            <consortium name="The Broad Institute Genome Sequencing Center for Infectious Disease"/>
            <person name="Wu L."/>
            <person name="Ma J."/>
        </authorList>
    </citation>
    <scope>NUCLEOTIDE SEQUENCE [LARGE SCALE GENOMIC DNA]</scope>
    <source>
        <strain evidence="2 3">XZGYJ-43</strain>
    </source>
</reference>
<evidence type="ECO:0000259" key="1">
    <source>
        <dbReference type="Pfam" id="PF25942"/>
    </source>
</evidence>
<organism evidence="2 3">
    <name type="scientific">Halospeciosus flavus</name>
    <dbReference type="NCBI Taxonomy" id="3032283"/>
    <lineage>
        <taxon>Archaea</taxon>
        <taxon>Methanobacteriati</taxon>
        <taxon>Methanobacteriota</taxon>
        <taxon>Stenosarchaea group</taxon>
        <taxon>Halobacteria</taxon>
        <taxon>Halobacteriales</taxon>
        <taxon>Halobacteriaceae</taxon>
        <taxon>Halospeciosus</taxon>
    </lineage>
</organism>
<dbReference type="EMBL" id="JBHTAR010000011">
    <property type="protein sequence ID" value="MFC7201133.1"/>
    <property type="molecule type" value="Genomic_DNA"/>
</dbReference>
<dbReference type="Pfam" id="PF25942">
    <property type="entry name" value="Ig_halo"/>
    <property type="match status" value="1"/>
</dbReference>
<feature type="domain" description="Ig-like" evidence="1">
    <location>
        <begin position="42"/>
        <end position="119"/>
    </location>
</feature>
<sequence length="123" mass="12902">MRHVLPALAVCLLLASAGCAGLTGQPPAEPHDLEVRNEANATYTVEVAVVAERNETVTRKNATLAPGESTTFADAVPGTGPYMIRATAGNRTETWLWTVERNDAGGLVTVETGGDLTFTYATA</sequence>
<dbReference type="AlphaFoldDB" id="A0ABD5Z7H4"/>
<protein>
    <recommendedName>
        <fullName evidence="1">Ig-like domain-containing protein</fullName>
    </recommendedName>
</protein>
<gene>
    <name evidence="2" type="ORF">ACFQJ9_17250</name>
</gene>
<evidence type="ECO:0000313" key="3">
    <source>
        <dbReference type="Proteomes" id="UP001596447"/>
    </source>
</evidence>
<dbReference type="PROSITE" id="PS51257">
    <property type="entry name" value="PROKAR_LIPOPROTEIN"/>
    <property type="match status" value="1"/>
</dbReference>
<dbReference type="Proteomes" id="UP001596447">
    <property type="component" value="Unassembled WGS sequence"/>
</dbReference>